<organism evidence="4 5">
    <name type="scientific">Chryseobacterium viscerum</name>
    <dbReference type="NCBI Taxonomy" id="1037377"/>
    <lineage>
        <taxon>Bacteria</taxon>
        <taxon>Pseudomonadati</taxon>
        <taxon>Bacteroidota</taxon>
        <taxon>Flavobacteriia</taxon>
        <taxon>Flavobacteriales</taxon>
        <taxon>Weeksellaceae</taxon>
        <taxon>Chryseobacterium group</taxon>
        <taxon>Chryseobacterium</taxon>
    </lineage>
</organism>
<dbReference type="AlphaFoldDB" id="A0A316WGB9"/>
<feature type="domain" description="Gp5/Type VI secretion system Vgr protein OB-fold" evidence="2">
    <location>
        <begin position="389"/>
        <end position="467"/>
    </location>
</feature>
<dbReference type="EMBL" id="PPEG02000014">
    <property type="protein sequence ID" value="PWN58068.1"/>
    <property type="molecule type" value="Genomic_DNA"/>
</dbReference>
<dbReference type="InterPro" id="IPR054030">
    <property type="entry name" value="Gp5_Vgr_C"/>
</dbReference>
<dbReference type="Gene3D" id="2.30.110.50">
    <property type="match status" value="1"/>
</dbReference>
<evidence type="ECO:0000256" key="1">
    <source>
        <dbReference type="SAM" id="MobiDB-lite"/>
    </source>
</evidence>
<dbReference type="SUPFAM" id="SSF69255">
    <property type="entry name" value="gp5 N-terminal domain-like"/>
    <property type="match status" value="1"/>
</dbReference>
<protein>
    <submittedName>
        <fullName evidence="4">Vgr family protein</fullName>
    </submittedName>
</protein>
<dbReference type="Pfam" id="PF22178">
    <property type="entry name" value="Gp5_trimer_C"/>
    <property type="match status" value="1"/>
</dbReference>
<dbReference type="RefSeq" id="WP_103233966.1">
    <property type="nucleotide sequence ID" value="NZ_PPEG02000014.1"/>
</dbReference>
<reference evidence="4 5" key="1">
    <citation type="submission" date="2018-04" db="EMBL/GenBank/DDBJ databases">
        <title>Chryseobacterium oncorhynchi 701B-08T from rainbow trout, and Chryseobacterium viscerum 687B-08T from diseased fish.</title>
        <authorList>
            <person name="Jeong J.-J."/>
            <person name="Lee Y.J."/>
            <person name="Pathiraja D."/>
            <person name="Park B."/>
            <person name="Choi I.-G."/>
            <person name="Kim K.D."/>
        </authorList>
    </citation>
    <scope>NUCLEOTIDE SEQUENCE [LARGE SCALE GENOMIC DNA]</scope>
    <source>
        <strain evidence="4 5">687B-08</strain>
    </source>
</reference>
<dbReference type="Gene3D" id="4.10.220.110">
    <property type="match status" value="1"/>
</dbReference>
<dbReference type="Proteomes" id="UP000236413">
    <property type="component" value="Unassembled WGS sequence"/>
</dbReference>
<name>A0A316WGB9_9FLAO</name>
<evidence type="ECO:0000313" key="4">
    <source>
        <dbReference type="EMBL" id="PWN58068.1"/>
    </source>
</evidence>
<dbReference type="SUPFAM" id="SSF69279">
    <property type="entry name" value="Phage tail proteins"/>
    <property type="match status" value="1"/>
</dbReference>
<dbReference type="InterPro" id="IPR037026">
    <property type="entry name" value="Vgr_OB-fold_dom_sf"/>
</dbReference>
<evidence type="ECO:0000313" key="5">
    <source>
        <dbReference type="Proteomes" id="UP000236413"/>
    </source>
</evidence>
<proteinExistence type="predicted"/>
<gene>
    <name evidence="4" type="ORF">C1634_024890</name>
</gene>
<evidence type="ECO:0000259" key="2">
    <source>
        <dbReference type="Pfam" id="PF04717"/>
    </source>
</evidence>
<dbReference type="Gene3D" id="2.40.50.230">
    <property type="entry name" value="Gp5 N-terminal domain"/>
    <property type="match status" value="1"/>
</dbReference>
<evidence type="ECO:0000259" key="3">
    <source>
        <dbReference type="Pfam" id="PF22178"/>
    </source>
</evidence>
<dbReference type="Gene3D" id="3.55.50.10">
    <property type="entry name" value="Baseplate protein-like domains"/>
    <property type="match status" value="1"/>
</dbReference>
<dbReference type="Pfam" id="PF04717">
    <property type="entry name" value="Phage_base_V"/>
    <property type="match status" value="1"/>
</dbReference>
<sequence>MKNASNSEKVSDNHISGINRVVKLEIVVEGKAVNHFKHFRLQQSARKHHDFELVLAHDSLGEVQNHNLEQAQKFLGKRITVIFRYKDAESESPERTFVGLITQVAFSQEKMSLGNIILKGKSPTILMDAAPHTQSFGGSQTVNTNIIATRIIKETLGTNKFDFRVDTQNKSYISYSSQYNETHYNYLTRIAEAYGEQFYYDGEILHFGKLPSSEKPIQLVYGSNVTDVIVELKAVHTKPEYFGYNSSNHTKMVGADDRIQHLGELSSKAYELNDTIFTTRSLTPTPVNANMFLDVDDSQKSARGSKAVEVFTVTGQTTVPFLYIGCVADLAMRKTDTNETSHFTTLMITEVTHEVNARGYYTGSFEAIAEGTGFMPKPDFEMPKAEPQVATVISNVDPLNQGRIQVRFDWQLNDTTHFIRMMSPDAGGTDAITQNRGFVAVPEIGDQVMVGFEYHNPDFPFAMGGMFHGQVGLGGGVDNHLKSIQTRSGIKVLMNDADKSVTIKDPSGNTYFMDGQGNINVTAPKNMTFTAGEDMHISVGRNMTTKIGQDSTLNIGNDHTESITKRYTQTSENKSVTVKKDQTESTGNTFKSISGEADIQTSKGDLKLRGTSLAVFQGGKDVKVSKG</sequence>
<comment type="caution">
    <text evidence="4">The sequence shown here is derived from an EMBL/GenBank/DDBJ whole genome shotgun (WGS) entry which is preliminary data.</text>
</comment>
<dbReference type="SUPFAM" id="SSF69349">
    <property type="entry name" value="Phage fibre proteins"/>
    <property type="match status" value="1"/>
</dbReference>
<feature type="domain" description="Gp5/Type VI secretion system Vgr C-terminal trimerisation" evidence="3">
    <location>
        <begin position="516"/>
        <end position="589"/>
    </location>
</feature>
<feature type="region of interest" description="Disordered" evidence="1">
    <location>
        <begin position="572"/>
        <end position="602"/>
    </location>
</feature>
<dbReference type="InterPro" id="IPR006531">
    <property type="entry name" value="Gp5/Vgr_OB"/>
</dbReference>
<accession>A0A316WGB9</accession>